<keyword evidence="2" id="KW-1133">Transmembrane helix</keyword>
<feature type="chain" id="PRO_5047330281" evidence="3">
    <location>
        <begin position="33"/>
        <end position="250"/>
    </location>
</feature>
<name>A0ABS5M0N1_9MICO</name>
<sequence>MQHTRTQKFTRAAVGIGAGALLAIAAPLAASAHVTVTPDQVEAGGWSYLTFRAPTESDTASTTKLEFHLPKDTPFTHVSYQPVAGWTAEVTEETLPEPVDVLGNEVSEAPTEVVYTAEGAGIAPGQVQMFTLSVGPVADTGSIAIPVTQTYSDGTVVEWAATPEQIEEDDTLDPAPVLWVNDAPPADDHHAGSGDQDAAAGAAAEAPEAPEASADAGGVTLGLSIAALVIAAGGVLLGAVALSRTRKASA</sequence>
<reference evidence="5 6" key="1">
    <citation type="submission" date="2021-02" db="EMBL/GenBank/DDBJ databases">
        <title>Draft genome and description of Leucobacter sp nov strain Marseille-Q4368.</title>
        <authorList>
            <person name="Boxberger M."/>
            <person name="La Scola B."/>
        </authorList>
    </citation>
    <scope>NUCLEOTIDE SEQUENCE [LARGE SCALE GENOMIC DNA]</scope>
    <source>
        <strain evidence="5 6">Marseille-Q4368</strain>
    </source>
</reference>
<dbReference type="Pfam" id="PF07987">
    <property type="entry name" value="DUF1775"/>
    <property type="match status" value="1"/>
</dbReference>
<protein>
    <submittedName>
        <fullName evidence="5">YcnI family protein</fullName>
    </submittedName>
</protein>
<dbReference type="InterPro" id="IPR012533">
    <property type="entry name" value="YcnI-copper_dom"/>
</dbReference>
<feature type="region of interest" description="Disordered" evidence="1">
    <location>
        <begin position="180"/>
        <end position="215"/>
    </location>
</feature>
<keyword evidence="3" id="KW-0732">Signal</keyword>
<proteinExistence type="predicted"/>
<evidence type="ECO:0000313" key="6">
    <source>
        <dbReference type="Proteomes" id="UP000811492"/>
    </source>
</evidence>
<evidence type="ECO:0000256" key="2">
    <source>
        <dbReference type="SAM" id="Phobius"/>
    </source>
</evidence>
<accession>A0ABS5M0N1</accession>
<dbReference type="RefSeq" id="WP_211647918.1">
    <property type="nucleotide sequence ID" value="NZ_JAFEVO010000001.1"/>
</dbReference>
<feature type="domain" description="YncI copper-binding" evidence="4">
    <location>
        <begin position="33"/>
        <end position="178"/>
    </location>
</feature>
<evidence type="ECO:0000256" key="3">
    <source>
        <dbReference type="SAM" id="SignalP"/>
    </source>
</evidence>
<gene>
    <name evidence="5" type="ORF">JSQ98_00745</name>
</gene>
<keyword evidence="2" id="KW-0472">Membrane</keyword>
<comment type="caution">
    <text evidence="5">The sequence shown here is derived from an EMBL/GenBank/DDBJ whole genome shotgun (WGS) entry which is preliminary data.</text>
</comment>
<dbReference type="CDD" id="cd08545">
    <property type="entry name" value="YcnI_like"/>
    <property type="match status" value="1"/>
</dbReference>
<dbReference type="InterPro" id="IPR038507">
    <property type="entry name" value="YcnI-like_sf"/>
</dbReference>
<feature type="transmembrane region" description="Helical" evidence="2">
    <location>
        <begin position="221"/>
        <end position="242"/>
    </location>
</feature>
<keyword evidence="6" id="KW-1185">Reference proteome</keyword>
<keyword evidence="2" id="KW-0812">Transmembrane</keyword>
<dbReference type="EMBL" id="JAFEVO010000001">
    <property type="protein sequence ID" value="MBS3180744.1"/>
    <property type="molecule type" value="Genomic_DNA"/>
</dbReference>
<feature type="signal peptide" evidence="3">
    <location>
        <begin position="1"/>
        <end position="32"/>
    </location>
</feature>
<dbReference type="Proteomes" id="UP000811492">
    <property type="component" value="Unassembled WGS sequence"/>
</dbReference>
<dbReference type="Gene3D" id="2.60.40.2230">
    <property type="entry name" value="Uncharacterised protein YcnI-like PF07987, DUF1775"/>
    <property type="match status" value="1"/>
</dbReference>
<evidence type="ECO:0000313" key="5">
    <source>
        <dbReference type="EMBL" id="MBS3180744.1"/>
    </source>
</evidence>
<feature type="compositionally biased region" description="Low complexity" evidence="1">
    <location>
        <begin position="193"/>
        <end position="215"/>
    </location>
</feature>
<evidence type="ECO:0000256" key="1">
    <source>
        <dbReference type="SAM" id="MobiDB-lite"/>
    </source>
</evidence>
<evidence type="ECO:0000259" key="4">
    <source>
        <dbReference type="Pfam" id="PF07987"/>
    </source>
</evidence>
<organism evidence="5 6">
    <name type="scientific">Leucobacter manosquensis</name>
    <dbReference type="NCBI Taxonomy" id="2810611"/>
    <lineage>
        <taxon>Bacteria</taxon>
        <taxon>Bacillati</taxon>
        <taxon>Actinomycetota</taxon>
        <taxon>Actinomycetes</taxon>
        <taxon>Micrococcales</taxon>
        <taxon>Microbacteriaceae</taxon>
        <taxon>Leucobacter</taxon>
    </lineage>
</organism>